<gene>
    <name evidence="3" type="ORF">ABOZ73_06925</name>
</gene>
<dbReference type="InterPro" id="IPR036390">
    <property type="entry name" value="WH_DNA-bd_sf"/>
</dbReference>
<evidence type="ECO:0000256" key="1">
    <source>
        <dbReference type="SAM" id="MobiDB-lite"/>
    </source>
</evidence>
<dbReference type="RefSeq" id="WP_369061827.1">
    <property type="nucleotide sequence ID" value="NZ_CP158375.1"/>
</dbReference>
<reference evidence="3" key="1">
    <citation type="submission" date="2024-06" db="EMBL/GenBank/DDBJ databases">
        <title>Caulobacter inopinatus, sp. nov.</title>
        <authorList>
            <person name="Donachie S.P."/>
        </authorList>
    </citation>
    <scope>NUCLEOTIDE SEQUENCE</scope>
    <source>
        <strain evidence="3">73W</strain>
    </source>
</reference>
<proteinExistence type="predicted"/>
<feature type="domain" description="HTH marR-type" evidence="2">
    <location>
        <begin position="27"/>
        <end position="157"/>
    </location>
</feature>
<name>A0AB39KXL5_9CAUL</name>
<feature type="region of interest" description="Disordered" evidence="1">
    <location>
        <begin position="1"/>
        <end position="24"/>
    </location>
</feature>
<dbReference type="Gene3D" id="1.10.10.10">
    <property type="entry name" value="Winged helix-like DNA-binding domain superfamily/Winged helix DNA-binding domain"/>
    <property type="match status" value="1"/>
</dbReference>
<evidence type="ECO:0000313" key="3">
    <source>
        <dbReference type="EMBL" id="XDO98141.1"/>
    </source>
</evidence>
<dbReference type="GO" id="GO:0006950">
    <property type="term" value="P:response to stress"/>
    <property type="evidence" value="ECO:0007669"/>
    <property type="project" value="TreeGrafter"/>
</dbReference>
<accession>A0AB39KXL5</accession>
<dbReference type="GO" id="GO:0003700">
    <property type="term" value="F:DNA-binding transcription factor activity"/>
    <property type="evidence" value="ECO:0007669"/>
    <property type="project" value="InterPro"/>
</dbReference>
<evidence type="ECO:0000259" key="2">
    <source>
        <dbReference type="PROSITE" id="PS50995"/>
    </source>
</evidence>
<dbReference type="PANTHER" id="PTHR33164:SF43">
    <property type="entry name" value="HTH-TYPE TRANSCRIPTIONAL REPRESSOR YETL"/>
    <property type="match status" value="1"/>
</dbReference>
<dbReference type="AlphaFoldDB" id="A0AB39KXL5"/>
<dbReference type="SUPFAM" id="SSF46785">
    <property type="entry name" value="Winged helix' DNA-binding domain"/>
    <property type="match status" value="1"/>
</dbReference>
<dbReference type="EMBL" id="CP158375">
    <property type="protein sequence ID" value="XDO98141.1"/>
    <property type="molecule type" value="Genomic_DNA"/>
</dbReference>
<dbReference type="PANTHER" id="PTHR33164">
    <property type="entry name" value="TRANSCRIPTIONAL REGULATOR, MARR FAMILY"/>
    <property type="match status" value="1"/>
</dbReference>
<dbReference type="SMART" id="SM00347">
    <property type="entry name" value="HTH_MARR"/>
    <property type="match status" value="1"/>
</dbReference>
<dbReference type="PROSITE" id="PS50995">
    <property type="entry name" value="HTH_MARR_2"/>
    <property type="match status" value="1"/>
</dbReference>
<dbReference type="InterPro" id="IPR036388">
    <property type="entry name" value="WH-like_DNA-bd_sf"/>
</dbReference>
<dbReference type="InterPro" id="IPR039422">
    <property type="entry name" value="MarR/SlyA-like"/>
</dbReference>
<sequence>MSQSPCLNAPMSDKPASSNPQPGNRLEGFLGYQIRRASAAILADLAQSLQGLDLKITEASILMLIGERPDITQSELGRLLGIKRANMAPLTADLTEAGLIERIAADGRSQGLRLSEAGRAVATEVEARIIDHETRVLPWLSDDERRALIATMMRVWR</sequence>
<dbReference type="Pfam" id="PF12802">
    <property type="entry name" value="MarR_2"/>
    <property type="match status" value="1"/>
</dbReference>
<protein>
    <submittedName>
        <fullName evidence="3">MarR family transcriptional regulator</fullName>
    </submittedName>
</protein>
<organism evidence="3">
    <name type="scientific">Caulobacter sp. 73W</name>
    <dbReference type="NCBI Taxonomy" id="3161137"/>
    <lineage>
        <taxon>Bacteria</taxon>
        <taxon>Pseudomonadati</taxon>
        <taxon>Pseudomonadota</taxon>
        <taxon>Alphaproteobacteria</taxon>
        <taxon>Caulobacterales</taxon>
        <taxon>Caulobacteraceae</taxon>
        <taxon>Caulobacter</taxon>
    </lineage>
</organism>
<dbReference type="InterPro" id="IPR000835">
    <property type="entry name" value="HTH_MarR-typ"/>
</dbReference>